<protein>
    <submittedName>
        <fullName evidence="1">Uncharacterized protein</fullName>
    </submittedName>
</protein>
<dbReference type="EMBL" id="JAUTXU010000030">
    <property type="protein sequence ID" value="KAK3718706.1"/>
    <property type="molecule type" value="Genomic_DNA"/>
</dbReference>
<comment type="caution">
    <text evidence="1">The sequence shown here is derived from an EMBL/GenBank/DDBJ whole genome shotgun (WGS) entry which is preliminary data.</text>
</comment>
<name>A0ACC3NLC2_9PEZI</name>
<keyword evidence="2" id="KW-1185">Reference proteome</keyword>
<gene>
    <name evidence="1" type="ORF">LTR37_004923</name>
</gene>
<evidence type="ECO:0000313" key="1">
    <source>
        <dbReference type="EMBL" id="KAK3718706.1"/>
    </source>
</evidence>
<sequence length="121" mass="13191">MPLTTKQMEYLALAWIDYEKFKSVAGLASAHSARELMRVTKNKLKAEYGALSGSVATANSTPSMKAPVTPGSSKRPRKAQAEDESPSKKAKKSEKEGSNGVKSEHEIDGGEKELEFDDIFQ</sequence>
<accession>A0ACC3NLC2</accession>
<dbReference type="Proteomes" id="UP001281147">
    <property type="component" value="Unassembled WGS sequence"/>
</dbReference>
<evidence type="ECO:0000313" key="2">
    <source>
        <dbReference type="Proteomes" id="UP001281147"/>
    </source>
</evidence>
<proteinExistence type="predicted"/>
<reference evidence="1" key="1">
    <citation type="submission" date="2023-07" db="EMBL/GenBank/DDBJ databases">
        <title>Black Yeasts Isolated from many extreme environments.</title>
        <authorList>
            <person name="Coleine C."/>
            <person name="Stajich J.E."/>
            <person name="Selbmann L."/>
        </authorList>
    </citation>
    <scope>NUCLEOTIDE SEQUENCE</scope>
    <source>
        <strain evidence="1">CCFEE 5714</strain>
    </source>
</reference>
<organism evidence="1 2">
    <name type="scientific">Vermiconidia calcicola</name>
    <dbReference type="NCBI Taxonomy" id="1690605"/>
    <lineage>
        <taxon>Eukaryota</taxon>
        <taxon>Fungi</taxon>
        <taxon>Dikarya</taxon>
        <taxon>Ascomycota</taxon>
        <taxon>Pezizomycotina</taxon>
        <taxon>Dothideomycetes</taxon>
        <taxon>Dothideomycetidae</taxon>
        <taxon>Mycosphaerellales</taxon>
        <taxon>Extremaceae</taxon>
        <taxon>Vermiconidia</taxon>
    </lineage>
</organism>